<dbReference type="Pfam" id="PF11387">
    <property type="entry name" value="DUF2795"/>
    <property type="match status" value="1"/>
</dbReference>
<name>A0A1M4MMT0_9EURY</name>
<dbReference type="EMBL" id="FMID01000047">
    <property type="protein sequence ID" value="SCL76183.1"/>
    <property type="molecule type" value="Genomic_DNA"/>
</dbReference>
<dbReference type="AlphaFoldDB" id="A0A1M4MMT0"/>
<dbReference type="STRING" id="118126.L21_2105"/>
<organism evidence="1 2">
    <name type="scientific">Methanoculleus chikugoensis</name>
    <dbReference type="NCBI Taxonomy" id="118126"/>
    <lineage>
        <taxon>Archaea</taxon>
        <taxon>Methanobacteriati</taxon>
        <taxon>Methanobacteriota</taxon>
        <taxon>Stenosarchaea group</taxon>
        <taxon>Methanomicrobia</taxon>
        <taxon>Methanomicrobiales</taxon>
        <taxon>Methanomicrobiaceae</taxon>
        <taxon>Methanoculleus</taxon>
    </lineage>
</organism>
<reference evidence="1 2" key="1">
    <citation type="submission" date="2016-08" db="EMBL/GenBank/DDBJ databases">
        <authorList>
            <person name="Seilhamer J.J."/>
        </authorList>
    </citation>
    <scope>NUCLEOTIDE SEQUENCE [LARGE SCALE GENOMIC DNA]</scope>
    <source>
        <strain evidence="1">L21-II-0</strain>
    </source>
</reference>
<evidence type="ECO:0000313" key="2">
    <source>
        <dbReference type="Proteomes" id="UP000184671"/>
    </source>
</evidence>
<proteinExistence type="predicted"/>
<sequence length="103" mass="11087">MVAACVSRCGMQVNEVVRTMAEERPSVKGGMASAAQASSVQELSASAFQKFLSGMDYPAGKQDLISHARKNNAPDAVIQVLEMFQDKSFQSAADVSREFGRVK</sequence>
<dbReference type="InterPro" id="IPR021527">
    <property type="entry name" value="DUF2795"/>
</dbReference>
<accession>A0A1M4MMT0</accession>
<gene>
    <name evidence="1" type="ORF">L21_2105</name>
</gene>
<evidence type="ECO:0000313" key="1">
    <source>
        <dbReference type="EMBL" id="SCL76183.1"/>
    </source>
</evidence>
<evidence type="ECO:0008006" key="3">
    <source>
        <dbReference type="Google" id="ProtNLM"/>
    </source>
</evidence>
<protein>
    <recommendedName>
        <fullName evidence="3">DUF2795 domain-containing protein</fullName>
    </recommendedName>
</protein>
<dbReference type="Proteomes" id="UP000184671">
    <property type="component" value="Unassembled WGS sequence"/>
</dbReference>